<evidence type="ECO:0000313" key="11">
    <source>
        <dbReference type="Proteomes" id="UP000034112"/>
    </source>
</evidence>
<dbReference type="PANTHER" id="PTHR40626:SF11">
    <property type="entry name" value="ZINC FINGER PROTEIN YPR022C"/>
    <property type="match status" value="1"/>
</dbReference>
<keyword evidence="2" id="KW-0479">Metal-binding</keyword>
<organism evidence="10 11">
    <name type="scientific">Trichoderma harzianum</name>
    <name type="common">Hypocrea lixii</name>
    <dbReference type="NCBI Taxonomy" id="5544"/>
    <lineage>
        <taxon>Eukaryota</taxon>
        <taxon>Fungi</taxon>
        <taxon>Dikarya</taxon>
        <taxon>Ascomycota</taxon>
        <taxon>Pezizomycotina</taxon>
        <taxon>Sordariomycetes</taxon>
        <taxon>Hypocreomycetidae</taxon>
        <taxon>Hypocreales</taxon>
        <taxon>Hypocreaceae</taxon>
        <taxon>Trichoderma</taxon>
    </lineage>
</organism>
<sequence length="1221" mass="134807">ICPALLGSALLTQGICAFGQAPAFFSFEAIVESSRSAFAPSPAPVAAPLQTPDARLHREPQSRQSLSCYAPCTAPFLRFSALLCPAIAGVSAGWHRGTPSRQVQHLSCLCVVLLRPASAAGPVTEVPQDERSRTRERKKKKGATPRKNIFERLLIGVEAVVQSFLCIFLFPVYRRGDPDPSLDAVHTLLSAAAKPTLPISPASSTAMGSARDGSGASPEDSGQARVPKTENGTPSRDENPKRNGDDQNEASSNSEEPTRKRRRSRKGLEKRFECNAEGCGKSYSRAEHLYRHQLNHNSKQIFRCEYPDCPRTFVRGDLLKRHMDRHTAKGSQLNRRDSMVSHAASVTSPKLVPVDSSRPAPVPVPIPAPVPMPAYHDPRPPPPIHHHHPSPQEPPGDPYPLINNAGPPLFPGSVSSVGHDAYGRDPIAHGVAAPRRLASGQPSHGPTRPSIQTNVGPYGVISPASSGQGYHSQSSSTPQTAGFVPQHNVLPFSLPPAQYSHLQTAPAPPRDGPPSHGTTTASAQYSDAHHHHPNEMIMLDHMEMSSSGPVFADDGVNKSPYVGMPEDFMAYLFNSLPANGSPHPQALPPPLLPYGNSQNGSHDDHFLGEHSTVGFFPSDPQDVMAVNNILEQHAPEANITEERSQEIFDLISDRFQEDNEDISARQRRNSILGGDRSSGEHMLSRRMMQAYVGSYWYHFSDQMPILHKPTFATEKTPNLLLIAIMAIGAACLDRTHGTKVTMAGAEVSNFLAEHLRWEVFMERSFRPPAKLWVFQTLILLELYEKMYSTRELHERAHIHHATTVTLMRRGRSLIGKSTLDSPPQHSSDGSRKSSASGIAHTADEWWNHWITNEATRRAAFAAFIIDSTHATMFGHSAVMVAHEMRLTLPCDESLWRAASSAEVGRVEANLMSRGIKPVTFLEGLKRTLSHQDVRTTPFGRSVLMAGLLSVTYHMHQRDLQVNVLGGGVIQALGGRDKWRATLTRAYDSWKSNFDKAIEQNESDPYRLDLQQQDFNVVFESRTVLHHLAHMAMHADIVDCQMFARAKRLLGRSIGHQEFLSAQRRIKEFWAPSARARDAVYYALKFLLSVLVPDQAGPPYSTSPDHDKPYETRDDVLLNRPWVLYFAALVVWCYGFAVEGPCLAGSTPVGHHEQWQQMRAYLSKYGGVTDPNELRNMRGINGNTALLMVLKDTFDNSRWELLHEGANLLHNCIVLNSGGNVL</sequence>
<dbReference type="Pfam" id="PF04082">
    <property type="entry name" value="Fungal_trans"/>
    <property type="match status" value="1"/>
</dbReference>
<dbReference type="OMA" id="LNHNPKQ"/>
<dbReference type="PANTHER" id="PTHR40626">
    <property type="entry name" value="MIP31509P"/>
    <property type="match status" value="1"/>
</dbReference>
<feature type="domain" description="C2H2-type" evidence="9">
    <location>
        <begin position="272"/>
        <end position="301"/>
    </location>
</feature>
<dbReference type="InterPro" id="IPR051059">
    <property type="entry name" value="VerF-like"/>
</dbReference>
<evidence type="ECO:0000259" key="9">
    <source>
        <dbReference type="PROSITE" id="PS50157"/>
    </source>
</evidence>
<dbReference type="PROSITE" id="PS50157">
    <property type="entry name" value="ZINC_FINGER_C2H2_2"/>
    <property type="match status" value="2"/>
</dbReference>
<comment type="caution">
    <text evidence="10">The sequence shown here is derived from an EMBL/GenBank/DDBJ whole genome shotgun (WGS) entry which is preliminary data.</text>
</comment>
<dbReference type="AlphaFoldDB" id="A0A0F9ZFG0"/>
<feature type="region of interest" description="Disordered" evidence="8">
    <location>
        <begin position="122"/>
        <end position="144"/>
    </location>
</feature>
<dbReference type="InterPro" id="IPR007219">
    <property type="entry name" value="XnlR_reg_dom"/>
</dbReference>
<evidence type="ECO:0000313" key="10">
    <source>
        <dbReference type="EMBL" id="KKO99076.1"/>
    </source>
</evidence>
<evidence type="ECO:0000256" key="8">
    <source>
        <dbReference type="SAM" id="MobiDB-lite"/>
    </source>
</evidence>
<protein>
    <recommendedName>
        <fullName evidence="9">C2H2-type domain-containing protein</fullName>
    </recommendedName>
</protein>
<dbReference type="GO" id="GO:0005634">
    <property type="term" value="C:nucleus"/>
    <property type="evidence" value="ECO:0007669"/>
    <property type="project" value="UniProtKB-SubCell"/>
</dbReference>
<dbReference type="PROSITE" id="PS00028">
    <property type="entry name" value="ZINC_FINGER_C2H2_1"/>
    <property type="match status" value="2"/>
</dbReference>
<evidence type="ECO:0000256" key="1">
    <source>
        <dbReference type="ARBA" id="ARBA00004123"/>
    </source>
</evidence>
<feature type="compositionally biased region" description="Basic and acidic residues" evidence="8">
    <location>
        <begin position="235"/>
        <end position="245"/>
    </location>
</feature>
<dbReference type="InterPro" id="IPR013087">
    <property type="entry name" value="Znf_C2H2_type"/>
</dbReference>
<name>A0A0F9ZFG0_TRIHA</name>
<evidence type="ECO:0000256" key="6">
    <source>
        <dbReference type="ARBA" id="ARBA00023242"/>
    </source>
</evidence>
<feature type="non-terminal residue" evidence="10">
    <location>
        <position position="1"/>
    </location>
</feature>
<dbReference type="SMART" id="SM00355">
    <property type="entry name" value="ZnF_C2H2"/>
    <property type="match status" value="2"/>
</dbReference>
<evidence type="ECO:0000256" key="4">
    <source>
        <dbReference type="ARBA" id="ARBA00022771"/>
    </source>
</evidence>
<dbReference type="GO" id="GO:0000978">
    <property type="term" value="F:RNA polymerase II cis-regulatory region sequence-specific DNA binding"/>
    <property type="evidence" value="ECO:0007669"/>
    <property type="project" value="InterPro"/>
</dbReference>
<dbReference type="CDD" id="cd12148">
    <property type="entry name" value="fungal_TF_MHR"/>
    <property type="match status" value="1"/>
</dbReference>
<dbReference type="Pfam" id="PF00096">
    <property type="entry name" value="zf-C2H2"/>
    <property type="match status" value="2"/>
</dbReference>
<keyword evidence="5" id="KW-0862">Zinc</keyword>
<dbReference type="GO" id="GO:0008270">
    <property type="term" value="F:zinc ion binding"/>
    <property type="evidence" value="ECO:0007669"/>
    <property type="project" value="UniProtKB-KW"/>
</dbReference>
<feature type="region of interest" description="Disordered" evidence="8">
    <location>
        <begin position="370"/>
        <end position="405"/>
    </location>
</feature>
<keyword evidence="6" id="KW-0539">Nucleus</keyword>
<evidence type="ECO:0000256" key="3">
    <source>
        <dbReference type="ARBA" id="ARBA00022737"/>
    </source>
</evidence>
<dbReference type="GO" id="GO:0000785">
    <property type="term" value="C:chromatin"/>
    <property type="evidence" value="ECO:0007669"/>
    <property type="project" value="TreeGrafter"/>
</dbReference>
<accession>A0A0F9ZFG0</accession>
<feature type="region of interest" description="Disordered" evidence="8">
    <location>
        <begin position="499"/>
        <end position="526"/>
    </location>
</feature>
<feature type="region of interest" description="Disordered" evidence="8">
    <location>
        <begin position="436"/>
        <end position="487"/>
    </location>
</feature>
<feature type="compositionally biased region" description="Polar residues" evidence="8">
    <location>
        <begin position="516"/>
        <end position="525"/>
    </location>
</feature>
<comment type="subcellular location">
    <subcellularLocation>
        <location evidence="1">Nucleus</location>
    </subcellularLocation>
</comment>
<feature type="region of interest" description="Disordered" evidence="8">
    <location>
        <begin position="197"/>
        <end position="268"/>
    </location>
</feature>
<feature type="compositionally biased region" description="Basic residues" evidence="8">
    <location>
        <begin position="134"/>
        <end position="144"/>
    </location>
</feature>
<gene>
    <name evidence="10" type="ORF">THAR02_08827</name>
</gene>
<feature type="compositionally biased region" description="Low complexity" evidence="8">
    <location>
        <begin position="465"/>
        <end position="476"/>
    </location>
</feature>
<evidence type="ECO:0000256" key="7">
    <source>
        <dbReference type="PROSITE-ProRule" id="PRU00042"/>
    </source>
</evidence>
<dbReference type="Proteomes" id="UP000034112">
    <property type="component" value="Unassembled WGS sequence"/>
</dbReference>
<reference evidence="11" key="1">
    <citation type="journal article" date="2015" name="Genome Announc.">
        <title>Draft whole-genome sequence of the biocontrol agent Trichoderma harzianum T6776.</title>
        <authorList>
            <person name="Baroncelli R."/>
            <person name="Piaggeschi G."/>
            <person name="Fiorini L."/>
            <person name="Bertolini E."/>
            <person name="Zapparata A."/>
            <person name="Pe M.E."/>
            <person name="Sarrocco S."/>
            <person name="Vannacci G."/>
        </authorList>
    </citation>
    <scope>NUCLEOTIDE SEQUENCE [LARGE SCALE GENOMIC DNA]</scope>
    <source>
        <strain evidence="11">T6776</strain>
    </source>
</reference>
<feature type="region of interest" description="Disordered" evidence="8">
    <location>
        <begin position="816"/>
        <end position="835"/>
    </location>
</feature>
<dbReference type="EMBL" id="JOKZ01000358">
    <property type="protein sequence ID" value="KKO99076.1"/>
    <property type="molecule type" value="Genomic_DNA"/>
</dbReference>
<feature type="compositionally biased region" description="Polar residues" evidence="8">
    <location>
        <begin position="440"/>
        <end position="455"/>
    </location>
</feature>
<keyword evidence="3" id="KW-0677">Repeat</keyword>
<evidence type="ECO:0000256" key="5">
    <source>
        <dbReference type="ARBA" id="ARBA00022833"/>
    </source>
</evidence>
<dbReference type="GO" id="GO:0006351">
    <property type="term" value="P:DNA-templated transcription"/>
    <property type="evidence" value="ECO:0007669"/>
    <property type="project" value="InterPro"/>
</dbReference>
<proteinExistence type="predicted"/>
<dbReference type="GO" id="GO:0000981">
    <property type="term" value="F:DNA-binding transcription factor activity, RNA polymerase II-specific"/>
    <property type="evidence" value="ECO:0007669"/>
    <property type="project" value="InterPro"/>
</dbReference>
<dbReference type="OrthoDB" id="427030at2759"/>
<evidence type="ECO:0000256" key="2">
    <source>
        <dbReference type="ARBA" id="ARBA00022723"/>
    </source>
</evidence>
<dbReference type="SUPFAM" id="SSF57667">
    <property type="entry name" value="beta-beta-alpha zinc fingers"/>
    <property type="match status" value="2"/>
</dbReference>
<dbReference type="InterPro" id="IPR036236">
    <property type="entry name" value="Znf_C2H2_sf"/>
</dbReference>
<dbReference type="Gene3D" id="3.30.160.60">
    <property type="entry name" value="Classic Zinc Finger"/>
    <property type="match status" value="2"/>
</dbReference>
<keyword evidence="4 7" id="KW-0863">Zinc-finger</keyword>
<feature type="domain" description="C2H2-type" evidence="9">
    <location>
        <begin position="302"/>
        <end position="331"/>
    </location>
</feature>